<dbReference type="OrthoDB" id="3626597at2759"/>
<feature type="active site" description="Proton donor/acceptor" evidence="11">
    <location>
        <position position="375"/>
    </location>
</feature>
<dbReference type="PANTHER" id="PTHR11705:SF140">
    <property type="entry name" value="FI02848P-RELATED"/>
    <property type="match status" value="1"/>
</dbReference>
<keyword evidence="7" id="KW-0378">Hydrolase</keyword>
<evidence type="ECO:0000256" key="6">
    <source>
        <dbReference type="ARBA" id="ARBA00022729"/>
    </source>
</evidence>
<keyword evidence="5" id="KW-0479">Metal-binding</keyword>
<evidence type="ECO:0000256" key="8">
    <source>
        <dbReference type="ARBA" id="ARBA00022833"/>
    </source>
</evidence>
<evidence type="ECO:0000256" key="4">
    <source>
        <dbReference type="ARBA" id="ARBA00022670"/>
    </source>
</evidence>
<keyword evidence="15" id="KW-1185">Reference proteome</keyword>
<comment type="caution">
    <text evidence="14">The sequence shown here is derived from an EMBL/GenBank/DDBJ whole genome shotgun (WGS) entry which is preliminary data.</text>
</comment>
<keyword evidence="6 12" id="KW-0732">Signal</keyword>
<keyword evidence="4" id="KW-0645">Protease</keyword>
<dbReference type="Proteomes" id="UP000494165">
    <property type="component" value="Unassembled WGS sequence"/>
</dbReference>
<name>A0A8S1CZ90_9INSE</name>
<feature type="chain" id="PRO_5035751558" description="Peptidase M14 domain-containing protein" evidence="12">
    <location>
        <begin position="20"/>
        <end position="412"/>
    </location>
</feature>
<dbReference type="SUPFAM" id="SSF53187">
    <property type="entry name" value="Zn-dependent exopeptidases"/>
    <property type="match status" value="1"/>
</dbReference>
<dbReference type="GO" id="GO:0005615">
    <property type="term" value="C:extracellular space"/>
    <property type="evidence" value="ECO:0007669"/>
    <property type="project" value="TreeGrafter"/>
</dbReference>
<comment type="similarity">
    <text evidence="2 11">Belongs to the peptidase M14 family.</text>
</comment>
<dbReference type="SUPFAM" id="SSF54897">
    <property type="entry name" value="Protease propeptides/inhibitors"/>
    <property type="match status" value="1"/>
</dbReference>
<evidence type="ECO:0000256" key="2">
    <source>
        <dbReference type="ARBA" id="ARBA00005988"/>
    </source>
</evidence>
<keyword evidence="9" id="KW-0482">Metalloprotease</keyword>
<dbReference type="GO" id="GO:0006508">
    <property type="term" value="P:proteolysis"/>
    <property type="evidence" value="ECO:0007669"/>
    <property type="project" value="UniProtKB-KW"/>
</dbReference>
<dbReference type="InterPro" id="IPR036990">
    <property type="entry name" value="M14A-like_propep"/>
</dbReference>
<dbReference type="GO" id="GO:0008270">
    <property type="term" value="F:zinc ion binding"/>
    <property type="evidence" value="ECO:0007669"/>
    <property type="project" value="InterPro"/>
</dbReference>
<keyword evidence="10" id="KW-1015">Disulfide bond</keyword>
<dbReference type="PRINTS" id="PR00765">
    <property type="entry name" value="CRBOXYPTASEA"/>
</dbReference>
<dbReference type="FunFam" id="3.40.630.10:FF:000084">
    <property type="entry name" value="Carboxypeptidase B2"/>
    <property type="match status" value="1"/>
</dbReference>
<keyword evidence="8" id="KW-0862">Zinc</keyword>
<dbReference type="InterPro" id="IPR003146">
    <property type="entry name" value="M14A_act_pep"/>
</dbReference>
<dbReference type="SMART" id="SM00631">
    <property type="entry name" value="Zn_pept"/>
    <property type="match status" value="1"/>
</dbReference>
<reference evidence="14 15" key="1">
    <citation type="submission" date="2020-04" db="EMBL/GenBank/DDBJ databases">
        <authorList>
            <person name="Alioto T."/>
            <person name="Alioto T."/>
            <person name="Gomez Garrido J."/>
        </authorList>
    </citation>
    <scope>NUCLEOTIDE SEQUENCE [LARGE SCALE GENOMIC DNA]</scope>
</reference>
<evidence type="ECO:0000256" key="10">
    <source>
        <dbReference type="ARBA" id="ARBA00023157"/>
    </source>
</evidence>
<feature type="domain" description="Peptidase M14" evidence="13">
    <location>
        <begin position="117"/>
        <end position="409"/>
    </location>
</feature>
<evidence type="ECO:0000256" key="12">
    <source>
        <dbReference type="SAM" id="SignalP"/>
    </source>
</evidence>
<evidence type="ECO:0000313" key="15">
    <source>
        <dbReference type="Proteomes" id="UP000494165"/>
    </source>
</evidence>
<evidence type="ECO:0000256" key="9">
    <source>
        <dbReference type="ARBA" id="ARBA00023049"/>
    </source>
</evidence>
<dbReference type="GO" id="GO:0004181">
    <property type="term" value="F:metallocarboxypeptidase activity"/>
    <property type="evidence" value="ECO:0007669"/>
    <property type="project" value="InterPro"/>
</dbReference>
<evidence type="ECO:0000256" key="1">
    <source>
        <dbReference type="ARBA" id="ARBA00001947"/>
    </source>
</evidence>
<evidence type="ECO:0000313" key="14">
    <source>
        <dbReference type="EMBL" id="CAB3376072.1"/>
    </source>
</evidence>
<dbReference type="InterPro" id="IPR057246">
    <property type="entry name" value="CARBOXYPEPT_ZN_1"/>
</dbReference>
<dbReference type="PROSITE" id="PS00132">
    <property type="entry name" value="CARBOXYPEPT_ZN_1"/>
    <property type="match status" value="1"/>
</dbReference>
<protein>
    <recommendedName>
        <fullName evidence="13">Peptidase M14 domain-containing protein</fullName>
    </recommendedName>
</protein>
<accession>A0A8S1CZ90</accession>
<comment type="cofactor">
    <cofactor evidence="1">
        <name>Zn(2+)</name>
        <dbReference type="ChEBI" id="CHEBI:29105"/>
    </cofactor>
</comment>
<gene>
    <name evidence="14" type="ORF">CLODIP_2_CD15669</name>
</gene>
<feature type="signal peptide" evidence="12">
    <location>
        <begin position="1"/>
        <end position="19"/>
    </location>
</feature>
<dbReference type="Gene3D" id="3.40.630.10">
    <property type="entry name" value="Zn peptidases"/>
    <property type="match status" value="1"/>
</dbReference>
<proteinExistence type="inferred from homology"/>
<dbReference type="Gene3D" id="3.30.70.340">
    <property type="entry name" value="Metallocarboxypeptidase-like"/>
    <property type="match status" value="1"/>
</dbReference>
<dbReference type="Pfam" id="PF00246">
    <property type="entry name" value="Peptidase_M14"/>
    <property type="match status" value="1"/>
</dbReference>
<dbReference type="EMBL" id="CADEPI010000123">
    <property type="protein sequence ID" value="CAB3376072.1"/>
    <property type="molecule type" value="Genomic_DNA"/>
</dbReference>
<organism evidence="14 15">
    <name type="scientific">Cloeon dipterum</name>
    <dbReference type="NCBI Taxonomy" id="197152"/>
    <lineage>
        <taxon>Eukaryota</taxon>
        <taxon>Metazoa</taxon>
        <taxon>Ecdysozoa</taxon>
        <taxon>Arthropoda</taxon>
        <taxon>Hexapoda</taxon>
        <taxon>Insecta</taxon>
        <taxon>Pterygota</taxon>
        <taxon>Palaeoptera</taxon>
        <taxon>Ephemeroptera</taxon>
        <taxon>Pisciforma</taxon>
        <taxon>Baetidae</taxon>
        <taxon>Cloeon</taxon>
    </lineage>
</organism>
<dbReference type="PROSITE" id="PS52035">
    <property type="entry name" value="PEPTIDASE_M14"/>
    <property type="match status" value="1"/>
</dbReference>
<evidence type="ECO:0000256" key="5">
    <source>
        <dbReference type="ARBA" id="ARBA00022723"/>
    </source>
</evidence>
<dbReference type="Pfam" id="PF02244">
    <property type="entry name" value="Propep_M14"/>
    <property type="match status" value="1"/>
</dbReference>
<evidence type="ECO:0000256" key="11">
    <source>
        <dbReference type="PROSITE-ProRule" id="PRU01379"/>
    </source>
</evidence>
<evidence type="ECO:0000259" key="13">
    <source>
        <dbReference type="PROSITE" id="PS52035"/>
    </source>
</evidence>
<dbReference type="PANTHER" id="PTHR11705">
    <property type="entry name" value="PROTEASE FAMILY M14 CARBOXYPEPTIDASE A,B"/>
    <property type="match status" value="1"/>
</dbReference>
<dbReference type="InterPro" id="IPR000834">
    <property type="entry name" value="Peptidase_M14"/>
</dbReference>
<keyword evidence="3" id="KW-0121">Carboxypeptidase</keyword>
<dbReference type="AlphaFoldDB" id="A0A8S1CZ90"/>
<evidence type="ECO:0000256" key="7">
    <source>
        <dbReference type="ARBA" id="ARBA00022801"/>
    </source>
</evidence>
<sequence length="412" mass="44681">MKLLSSAVLLFLVLGSALAYKSYSGYQVLKTAPLTAAAMPYVSRMSQRFDFWGTPGVGRPATVMVSPEEAPVVVAAFNRMRVSHEVLVADLGPQVETQRAEREALKVSSPRKPRTASYDRFMEFVEIDAHIHETADGNPAIASVLDLGFSYGGLEFHGLKLSNGQPGQKAVWFDCAIHAREWLSTPVCLRIIDEVVANPALRDLADWYILPVANPDGYDYSFTDDRFWRKTRRPTADANCPGTDPNRNFDFLWDAGNPTDYCSEVYPGTGAFSEPEVAAMGNFILDIADNLVLYVAVHSYGEMILYPYGHTVEPVPNVDQLIAAGTGTASADAIAAVAGTAYTVENSASGLYFTYGASDDFAYGRGAVEFAYTFELSAGGSGGFDPPASQIQPVVDEVWPGMLALVEYVLAN</sequence>
<evidence type="ECO:0000256" key="3">
    <source>
        <dbReference type="ARBA" id="ARBA00022645"/>
    </source>
</evidence>